<evidence type="ECO:0000313" key="1">
    <source>
        <dbReference type="EMBL" id="CAI8024561.1"/>
    </source>
</evidence>
<feature type="non-terminal residue" evidence="1">
    <location>
        <position position="1"/>
    </location>
</feature>
<keyword evidence="2" id="KW-1185">Reference proteome</keyword>
<proteinExistence type="predicted"/>
<sequence length="69" mass="7843">GFFSYQTLLSPCEWSDWTRAILLPEAVCCCLLLFTDLRSRLKLEPSLEPSRQSGEVLKLHVSPPFSCKV</sequence>
<gene>
    <name evidence="1" type="ORF">GBAR_LOCUS14264</name>
</gene>
<protein>
    <submittedName>
        <fullName evidence="1">Uncharacterized protein</fullName>
    </submittedName>
</protein>
<reference evidence="1" key="1">
    <citation type="submission" date="2023-03" db="EMBL/GenBank/DDBJ databases">
        <authorList>
            <person name="Steffen K."/>
            <person name="Cardenas P."/>
        </authorList>
    </citation>
    <scope>NUCLEOTIDE SEQUENCE</scope>
</reference>
<accession>A0AA35S9R4</accession>
<name>A0AA35S9R4_GEOBA</name>
<dbReference type="AlphaFoldDB" id="A0AA35S9R4"/>
<evidence type="ECO:0000313" key="2">
    <source>
        <dbReference type="Proteomes" id="UP001174909"/>
    </source>
</evidence>
<organism evidence="1 2">
    <name type="scientific">Geodia barretti</name>
    <name type="common">Barrett's horny sponge</name>
    <dbReference type="NCBI Taxonomy" id="519541"/>
    <lineage>
        <taxon>Eukaryota</taxon>
        <taxon>Metazoa</taxon>
        <taxon>Porifera</taxon>
        <taxon>Demospongiae</taxon>
        <taxon>Heteroscleromorpha</taxon>
        <taxon>Tetractinellida</taxon>
        <taxon>Astrophorina</taxon>
        <taxon>Geodiidae</taxon>
        <taxon>Geodia</taxon>
    </lineage>
</organism>
<dbReference type="EMBL" id="CASHTH010002085">
    <property type="protein sequence ID" value="CAI8024561.1"/>
    <property type="molecule type" value="Genomic_DNA"/>
</dbReference>
<comment type="caution">
    <text evidence="1">The sequence shown here is derived from an EMBL/GenBank/DDBJ whole genome shotgun (WGS) entry which is preliminary data.</text>
</comment>
<dbReference type="Proteomes" id="UP001174909">
    <property type="component" value="Unassembled WGS sequence"/>
</dbReference>